<dbReference type="GO" id="GO:0000902">
    <property type="term" value="P:cell morphogenesis"/>
    <property type="evidence" value="ECO:0007669"/>
    <property type="project" value="UniProtKB-ARBA"/>
</dbReference>
<sequence length="427" mass="46746">MQADDASVAGVALIATTLRAPQTLTTTTSTTTTTARTAIAQLEGISAGADANEYLSNEKDNKQQQQQTKSQQQGNSNKTVSVDGNSNKNNNNNVQATNNTNMSTGIPNADAKQTTNTQTTQQTQKSSPSRSGSKNKQASNRDLTTTSTSSEEEDAAGRIKPEDLLELQERITKEILNSKLQGKEMLELQEKINREILNSKVFNKDAGGGGGGGGKRKRRRKNQRAINGMPNDQQADATVNGAGGTEVGEGGKWKNSISAKARSLMNLHNNEAGRRAVLKKTRITCKCHGVSGSCSLITCWQQLSSIREIGDYLREKYEESTEVKLNKRGRLQVKDAQFKVPTAHDLVYLDESPDWCRNSRQLQWPGTHGRICNKTSSGLDGCGILCCGRGYNTKNIVVRERCNCKFHWCCQVKCDVCVKVLEEHTCK</sequence>
<evidence type="ECO:0000256" key="3">
    <source>
        <dbReference type="ARBA" id="ARBA00022473"/>
    </source>
</evidence>
<dbReference type="InterPro" id="IPR005817">
    <property type="entry name" value="Wnt"/>
</dbReference>
<keyword evidence="9" id="KW-0449">Lipoprotein</keyword>
<dbReference type="Proteomes" id="UP000606786">
    <property type="component" value="Unassembled WGS sequence"/>
</dbReference>
<dbReference type="GO" id="GO:0030182">
    <property type="term" value="P:neuron differentiation"/>
    <property type="evidence" value="ECO:0007669"/>
    <property type="project" value="TreeGrafter"/>
</dbReference>
<dbReference type="PANTHER" id="PTHR12027:SF77">
    <property type="entry name" value="PROTEIN WNT-5"/>
    <property type="match status" value="1"/>
</dbReference>
<proteinExistence type="inferred from homology"/>
<comment type="caution">
    <text evidence="12">The sequence shown here is derived from an EMBL/GenBank/DDBJ whole genome shotgun (WGS) entry which is preliminary data.</text>
</comment>
<dbReference type="GO" id="GO:0007517">
    <property type="term" value="P:muscle organ development"/>
    <property type="evidence" value="ECO:0007669"/>
    <property type="project" value="UniProtKB-ARBA"/>
</dbReference>
<dbReference type="GO" id="GO:0045165">
    <property type="term" value="P:cell fate commitment"/>
    <property type="evidence" value="ECO:0007669"/>
    <property type="project" value="TreeGrafter"/>
</dbReference>
<keyword evidence="5" id="KW-0272">Extracellular matrix</keyword>
<keyword evidence="4" id="KW-0964">Secreted</keyword>
<evidence type="ECO:0000256" key="9">
    <source>
        <dbReference type="ARBA" id="ARBA00023288"/>
    </source>
</evidence>
<dbReference type="PROSITE" id="PS00246">
    <property type="entry name" value="WNT1"/>
    <property type="match status" value="1"/>
</dbReference>
<reference evidence="12" key="1">
    <citation type="submission" date="2020-11" db="EMBL/GenBank/DDBJ databases">
        <authorList>
            <person name="Whitehead M."/>
        </authorList>
    </citation>
    <scope>NUCLEOTIDE SEQUENCE</scope>
    <source>
        <strain evidence="12">EGII</strain>
    </source>
</reference>
<dbReference type="Pfam" id="PF00110">
    <property type="entry name" value="wnt"/>
    <property type="match status" value="1"/>
</dbReference>
<feature type="compositionally biased region" description="Gly residues" evidence="11">
    <location>
        <begin position="241"/>
        <end position="250"/>
    </location>
</feature>
<evidence type="ECO:0000313" key="13">
    <source>
        <dbReference type="Proteomes" id="UP000606786"/>
    </source>
</evidence>
<organism evidence="12 13">
    <name type="scientific">Ceratitis capitata</name>
    <name type="common">Mediterranean fruit fly</name>
    <name type="synonym">Tephritis capitata</name>
    <dbReference type="NCBI Taxonomy" id="7213"/>
    <lineage>
        <taxon>Eukaryota</taxon>
        <taxon>Metazoa</taxon>
        <taxon>Ecdysozoa</taxon>
        <taxon>Arthropoda</taxon>
        <taxon>Hexapoda</taxon>
        <taxon>Insecta</taxon>
        <taxon>Pterygota</taxon>
        <taxon>Neoptera</taxon>
        <taxon>Endopterygota</taxon>
        <taxon>Diptera</taxon>
        <taxon>Brachycera</taxon>
        <taxon>Muscomorpha</taxon>
        <taxon>Tephritoidea</taxon>
        <taxon>Tephritidae</taxon>
        <taxon>Ceratitis</taxon>
        <taxon>Ceratitis</taxon>
    </lineage>
</organism>
<evidence type="ECO:0000256" key="7">
    <source>
        <dbReference type="ARBA" id="ARBA00023157"/>
    </source>
</evidence>
<evidence type="ECO:0000313" key="12">
    <source>
        <dbReference type="EMBL" id="CAD7015046.1"/>
    </source>
</evidence>
<keyword evidence="8" id="KW-0325">Glycoprotein</keyword>
<keyword evidence="13" id="KW-1185">Reference proteome</keyword>
<feature type="region of interest" description="Disordered" evidence="11">
    <location>
        <begin position="57"/>
        <end position="161"/>
    </location>
</feature>
<feature type="compositionally biased region" description="Low complexity" evidence="11">
    <location>
        <begin position="113"/>
        <end position="124"/>
    </location>
</feature>
<dbReference type="AlphaFoldDB" id="A0A811VHX6"/>
<evidence type="ECO:0000256" key="10">
    <source>
        <dbReference type="RuleBase" id="RU003500"/>
    </source>
</evidence>
<evidence type="ECO:0000256" key="5">
    <source>
        <dbReference type="ARBA" id="ARBA00022530"/>
    </source>
</evidence>
<feature type="compositionally biased region" description="Low complexity" evidence="11">
    <location>
        <begin position="85"/>
        <end position="101"/>
    </location>
</feature>
<feature type="compositionally biased region" description="Low complexity" evidence="11">
    <location>
        <begin position="63"/>
        <end position="78"/>
    </location>
</feature>
<dbReference type="PANTHER" id="PTHR12027">
    <property type="entry name" value="WNT RELATED"/>
    <property type="match status" value="1"/>
</dbReference>
<dbReference type="GO" id="GO:0005109">
    <property type="term" value="F:frizzled binding"/>
    <property type="evidence" value="ECO:0007669"/>
    <property type="project" value="TreeGrafter"/>
</dbReference>
<comment type="similarity">
    <text evidence="2 10">Belongs to the Wnt family.</text>
</comment>
<gene>
    <name evidence="12" type="ORF">CCAP1982_LOCUS23003</name>
</gene>
<dbReference type="Gene3D" id="3.30.2460.20">
    <property type="match status" value="1"/>
</dbReference>
<dbReference type="FunFam" id="3.30.2460.20:FF:000001">
    <property type="entry name" value="Wnt homolog"/>
    <property type="match status" value="1"/>
</dbReference>
<name>A0A811VHX6_CERCA</name>
<dbReference type="InterPro" id="IPR043158">
    <property type="entry name" value="Wnt_C"/>
</dbReference>
<accession>A0A811VHX6</accession>
<dbReference type="OrthoDB" id="5945655at2759"/>
<keyword evidence="3 10" id="KW-0217">Developmental protein</keyword>
<comment type="subcellular location">
    <subcellularLocation>
        <location evidence="1 10">Secreted</location>
        <location evidence="1 10">Extracellular space</location>
        <location evidence="1 10">Extracellular matrix</location>
    </subcellularLocation>
</comment>
<protein>
    <recommendedName>
        <fullName evidence="10">Protein Wnt</fullName>
    </recommendedName>
</protein>
<dbReference type="EMBL" id="CAJHJT010000056">
    <property type="protein sequence ID" value="CAD7015046.1"/>
    <property type="molecule type" value="Genomic_DNA"/>
</dbReference>
<evidence type="ECO:0000256" key="11">
    <source>
        <dbReference type="SAM" id="MobiDB-lite"/>
    </source>
</evidence>
<feature type="compositionally biased region" description="Polar residues" evidence="11">
    <location>
        <begin position="125"/>
        <end position="143"/>
    </location>
</feature>
<evidence type="ECO:0000256" key="4">
    <source>
        <dbReference type="ARBA" id="ARBA00022525"/>
    </source>
</evidence>
<comment type="function">
    <text evidence="10">Ligand for members of the frizzled family of seven transmembrane receptors.</text>
</comment>
<dbReference type="PRINTS" id="PR01349">
    <property type="entry name" value="WNTPROTEIN"/>
</dbReference>
<dbReference type="GO" id="GO:0005125">
    <property type="term" value="F:cytokine activity"/>
    <property type="evidence" value="ECO:0007669"/>
    <property type="project" value="TreeGrafter"/>
</dbReference>
<evidence type="ECO:0000256" key="6">
    <source>
        <dbReference type="ARBA" id="ARBA00022687"/>
    </source>
</evidence>
<dbReference type="GO" id="GO:0005615">
    <property type="term" value="C:extracellular space"/>
    <property type="evidence" value="ECO:0007669"/>
    <property type="project" value="TreeGrafter"/>
</dbReference>
<feature type="compositionally biased region" description="Basic residues" evidence="11">
    <location>
        <begin position="214"/>
        <end position="223"/>
    </location>
</feature>
<dbReference type="InterPro" id="IPR018161">
    <property type="entry name" value="Wnt_CS"/>
</dbReference>
<evidence type="ECO:0000256" key="2">
    <source>
        <dbReference type="ARBA" id="ARBA00005683"/>
    </source>
</evidence>
<feature type="region of interest" description="Disordered" evidence="11">
    <location>
        <begin position="202"/>
        <end position="251"/>
    </location>
</feature>
<dbReference type="GO" id="GO:0060070">
    <property type="term" value="P:canonical Wnt signaling pathway"/>
    <property type="evidence" value="ECO:0007669"/>
    <property type="project" value="TreeGrafter"/>
</dbReference>
<evidence type="ECO:0000256" key="8">
    <source>
        <dbReference type="ARBA" id="ARBA00023180"/>
    </source>
</evidence>
<keyword evidence="6 10" id="KW-0879">Wnt signaling pathway</keyword>
<keyword evidence="7" id="KW-1015">Disulfide bond</keyword>
<evidence type="ECO:0000256" key="1">
    <source>
        <dbReference type="ARBA" id="ARBA00004498"/>
    </source>
</evidence>
<dbReference type="GO" id="GO:0060560">
    <property type="term" value="P:developmental growth involved in morphogenesis"/>
    <property type="evidence" value="ECO:0007669"/>
    <property type="project" value="UniProtKB-ARBA"/>
</dbReference>
<dbReference type="SMART" id="SM00097">
    <property type="entry name" value="WNT1"/>
    <property type="match status" value="1"/>
</dbReference>